<sequence>MTEKDCSHHEDKRQRLYRRIFAALLALIIIILFIIFLVWIILRPTKPRFVLQDATLYSVNLSEPNMLTTTMQVTVSSRNPNERISISYEKLDIYASYRNQQITLPTTIPSTTQGHKEITVWSPFLNGESVPVSPYLSTALTEDQNAGLLLVNIKIQGKIRWKVGTWISGKYRLNVNCPGYISSGERNKGIEIGPSIKYQFVQVCHVDV</sequence>
<dbReference type="FunCoup" id="A0A7J7DEX3">
    <property type="interactions" value="92"/>
</dbReference>
<gene>
    <name evidence="7" type="ORF">HS088_TW07G00488</name>
</gene>
<evidence type="ECO:0000313" key="7">
    <source>
        <dbReference type="EMBL" id="KAF5744907.1"/>
    </source>
</evidence>
<dbReference type="GO" id="GO:0005886">
    <property type="term" value="C:plasma membrane"/>
    <property type="evidence" value="ECO:0007669"/>
    <property type="project" value="TreeGrafter"/>
</dbReference>
<comment type="subcellular location">
    <subcellularLocation>
        <location evidence="1">Membrane</location>
        <topology evidence="1">Single-pass membrane protein</topology>
    </subcellularLocation>
</comment>
<evidence type="ECO:0000313" key="8">
    <source>
        <dbReference type="Proteomes" id="UP000593562"/>
    </source>
</evidence>
<dbReference type="InterPro" id="IPR004864">
    <property type="entry name" value="LEA_2"/>
</dbReference>
<comment type="caution">
    <text evidence="7">The sequence shown here is derived from an EMBL/GenBank/DDBJ whole genome shotgun (WGS) entry which is preliminary data.</text>
</comment>
<keyword evidence="4 5" id="KW-0472">Membrane</keyword>
<keyword evidence="2 5" id="KW-0812">Transmembrane</keyword>
<dbReference type="AlphaFoldDB" id="A0A7J7DEX3"/>
<keyword evidence="8" id="KW-1185">Reference proteome</keyword>
<keyword evidence="3 5" id="KW-1133">Transmembrane helix</keyword>
<evidence type="ECO:0000256" key="4">
    <source>
        <dbReference type="ARBA" id="ARBA00023136"/>
    </source>
</evidence>
<dbReference type="InParanoid" id="A0A7J7DEX3"/>
<feature type="transmembrane region" description="Helical" evidence="5">
    <location>
        <begin position="20"/>
        <end position="42"/>
    </location>
</feature>
<dbReference type="OrthoDB" id="1426517at2759"/>
<dbReference type="Pfam" id="PF03168">
    <property type="entry name" value="LEA_2"/>
    <property type="match status" value="1"/>
</dbReference>
<evidence type="ECO:0000256" key="2">
    <source>
        <dbReference type="ARBA" id="ARBA00022692"/>
    </source>
</evidence>
<reference evidence="7 8" key="1">
    <citation type="journal article" date="2020" name="Nat. Commun.">
        <title>Genome of Tripterygium wilfordii and identification of cytochrome P450 involved in triptolide biosynthesis.</title>
        <authorList>
            <person name="Tu L."/>
            <person name="Su P."/>
            <person name="Zhang Z."/>
            <person name="Gao L."/>
            <person name="Wang J."/>
            <person name="Hu T."/>
            <person name="Zhou J."/>
            <person name="Zhang Y."/>
            <person name="Zhao Y."/>
            <person name="Liu Y."/>
            <person name="Song Y."/>
            <person name="Tong Y."/>
            <person name="Lu Y."/>
            <person name="Yang J."/>
            <person name="Xu C."/>
            <person name="Jia M."/>
            <person name="Peters R.J."/>
            <person name="Huang L."/>
            <person name="Gao W."/>
        </authorList>
    </citation>
    <scope>NUCLEOTIDE SEQUENCE [LARGE SCALE GENOMIC DNA]</scope>
    <source>
        <strain evidence="8">cv. XIE 37</strain>
        <tissue evidence="7">Leaf</tissue>
    </source>
</reference>
<protein>
    <submittedName>
        <fullName evidence="7">Protein YLS9</fullName>
    </submittedName>
</protein>
<dbReference type="GO" id="GO:0098542">
    <property type="term" value="P:defense response to other organism"/>
    <property type="evidence" value="ECO:0007669"/>
    <property type="project" value="InterPro"/>
</dbReference>
<feature type="domain" description="Late embryogenesis abundant protein LEA-2 subgroup" evidence="6">
    <location>
        <begin position="74"/>
        <end position="177"/>
    </location>
</feature>
<dbReference type="PANTHER" id="PTHR31415:SF166">
    <property type="entry name" value="LATE EMBRYOGENESIS ABUNDANT (LEA) HYDROXYPROLINE-RICH GLYCOPROTEIN FAMILY"/>
    <property type="match status" value="1"/>
</dbReference>
<dbReference type="Proteomes" id="UP000593562">
    <property type="component" value="Unassembled WGS sequence"/>
</dbReference>
<evidence type="ECO:0000259" key="6">
    <source>
        <dbReference type="Pfam" id="PF03168"/>
    </source>
</evidence>
<dbReference type="EMBL" id="JAAARO010000007">
    <property type="protein sequence ID" value="KAF5744907.1"/>
    <property type="molecule type" value="Genomic_DNA"/>
</dbReference>
<name>A0A7J7DEX3_TRIWF</name>
<accession>A0A7J7DEX3</accession>
<evidence type="ECO:0000256" key="5">
    <source>
        <dbReference type="SAM" id="Phobius"/>
    </source>
</evidence>
<evidence type="ECO:0000256" key="3">
    <source>
        <dbReference type="ARBA" id="ARBA00022989"/>
    </source>
</evidence>
<dbReference type="PANTHER" id="PTHR31415">
    <property type="entry name" value="OS05G0367900 PROTEIN"/>
    <property type="match status" value="1"/>
</dbReference>
<evidence type="ECO:0000256" key="1">
    <source>
        <dbReference type="ARBA" id="ARBA00004167"/>
    </source>
</evidence>
<dbReference type="GO" id="GO:0009506">
    <property type="term" value="C:plasmodesma"/>
    <property type="evidence" value="ECO:0007669"/>
    <property type="project" value="TreeGrafter"/>
</dbReference>
<proteinExistence type="predicted"/>
<organism evidence="7 8">
    <name type="scientific">Tripterygium wilfordii</name>
    <name type="common">Thunder God vine</name>
    <dbReference type="NCBI Taxonomy" id="458696"/>
    <lineage>
        <taxon>Eukaryota</taxon>
        <taxon>Viridiplantae</taxon>
        <taxon>Streptophyta</taxon>
        <taxon>Embryophyta</taxon>
        <taxon>Tracheophyta</taxon>
        <taxon>Spermatophyta</taxon>
        <taxon>Magnoliopsida</taxon>
        <taxon>eudicotyledons</taxon>
        <taxon>Gunneridae</taxon>
        <taxon>Pentapetalae</taxon>
        <taxon>rosids</taxon>
        <taxon>fabids</taxon>
        <taxon>Celastrales</taxon>
        <taxon>Celastraceae</taxon>
        <taxon>Tripterygium</taxon>
    </lineage>
</organism>
<dbReference type="InterPro" id="IPR044839">
    <property type="entry name" value="NDR1-like"/>
</dbReference>